<gene>
    <name evidence="4" type="ORF">IZO911_LOCUS35449</name>
    <name evidence="5" type="ORF">KXQ929_LOCUS33539</name>
</gene>
<keyword evidence="1" id="KW-0677">Repeat</keyword>
<evidence type="ECO:0000256" key="1">
    <source>
        <dbReference type="ARBA" id="ARBA00022737"/>
    </source>
</evidence>
<evidence type="ECO:0000313" key="4">
    <source>
        <dbReference type="EMBL" id="CAF1326623.1"/>
    </source>
</evidence>
<dbReference type="PANTHER" id="PTHR45641">
    <property type="entry name" value="TETRATRICOPEPTIDE REPEAT PROTEIN (AFU_ORTHOLOGUE AFUA_6G03870)"/>
    <property type="match status" value="1"/>
</dbReference>
<dbReference type="Proteomes" id="UP000663868">
    <property type="component" value="Unassembled WGS sequence"/>
</dbReference>
<dbReference type="SUPFAM" id="SSF48452">
    <property type="entry name" value="TPR-like"/>
    <property type="match status" value="1"/>
</dbReference>
<dbReference type="PANTHER" id="PTHR45641:SF19">
    <property type="entry name" value="NEPHROCYSTIN-3"/>
    <property type="match status" value="1"/>
</dbReference>
<dbReference type="PROSITE" id="PS50005">
    <property type="entry name" value="TPR"/>
    <property type="match status" value="1"/>
</dbReference>
<dbReference type="EMBL" id="CAJOBB010004325">
    <property type="protein sequence ID" value="CAF4084124.1"/>
    <property type="molecule type" value="Genomic_DNA"/>
</dbReference>
<dbReference type="InterPro" id="IPR011990">
    <property type="entry name" value="TPR-like_helical_dom_sf"/>
</dbReference>
<protein>
    <submittedName>
        <fullName evidence="4">Uncharacterized protein</fullName>
    </submittedName>
</protein>
<comment type="caution">
    <text evidence="4">The sequence shown here is derived from an EMBL/GenBank/DDBJ whole genome shotgun (WGS) entry which is preliminary data.</text>
</comment>
<evidence type="ECO:0000313" key="5">
    <source>
        <dbReference type="EMBL" id="CAF4084124.1"/>
    </source>
</evidence>
<dbReference type="AlphaFoldDB" id="A0A815FIN0"/>
<dbReference type="InterPro" id="IPR019734">
    <property type="entry name" value="TPR_rpt"/>
</dbReference>
<dbReference type="Proteomes" id="UP000663860">
    <property type="component" value="Unassembled WGS sequence"/>
</dbReference>
<dbReference type="EMBL" id="CAJNOE010000756">
    <property type="protein sequence ID" value="CAF1326623.1"/>
    <property type="molecule type" value="Genomic_DNA"/>
</dbReference>
<evidence type="ECO:0000256" key="3">
    <source>
        <dbReference type="PROSITE-ProRule" id="PRU00339"/>
    </source>
</evidence>
<accession>A0A815FIN0</accession>
<reference evidence="4" key="1">
    <citation type="submission" date="2021-02" db="EMBL/GenBank/DDBJ databases">
        <authorList>
            <person name="Nowell W R."/>
        </authorList>
    </citation>
    <scope>NUCLEOTIDE SEQUENCE</scope>
</reference>
<dbReference type="Pfam" id="PF13374">
    <property type="entry name" value="TPR_10"/>
    <property type="match status" value="1"/>
</dbReference>
<proteinExistence type="predicted"/>
<feature type="repeat" description="TPR" evidence="3">
    <location>
        <begin position="105"/>
        <end position="138"/>
    </location>
</feature>
<evidence type="ECO:0000256" key="2">
    <source>
        <dbReference type="ARBA" id="ARBA00022803"/>
    </source>
</evidence>
<sequence length="160" mass="17820">MNDVDILLNEHKPNICILTGVGAASRKLPEFVGYTGISQIGTNSYGGVAILHENFLKCKIIDKELNFILIEVETALKPILIGAVYVPPALEIRQQSLPPNHPDLGGSYNNIGHVYQNMENYSKAHSFYELAVQIGQQSLPANHPHLQGYRKSLERMKKKL</sequence>
<evidence type="ECO:0000313" key="6">
    <source>
        <dbReference type="Proteomes" id="UP000663860"/>
    </source>
</evidence>
<organism evidence="4 6">
    <name type="scientific">Adineta steineri</name>
    <dbReference type="NCBI Taxonomy" id="433720"/>
    <lineage>
        <taxon>Eukaryota</taxon>
        <taxon>Metazoa</taxon>
        <taxon>Spiralia</taxon>
        <taxon>Gnathifera</taxon>
        <taxon>Rotifera</taxon>
        <taxon>Eurotatoria</taxon>
        <taxon>Bdelloidea</taxon>
        <taxon>Adinetida</taxon>
        <taxon>Adinetidae</taxon>
        <taxon>Adineta</taxon>
    </lineage>
</organism>
<dbReference type="Gene3D" id="1.25.40.10">
    <property type="entry name" value="Tetratricopeptide repeat domain"/>
    <property type="match status" value="1"/>
</dbReference>
<keyword evidence="2 3" id="KW-0802">TPR repeat</keyword>
<name>A0A815FIN0_9BILA</name>